<dbReference type="Proteomes" id="UP001283361">
    <property type="component" value="Unassembled WGS sequence"/>
</dbReference>
<accession>A0AAE1ATG5</accession>
<evidence type="ECO:0000313" key="2">
    <source>
        <dbReference type="Proteomes" id="UP001283361"/>
    </source>
</evidence>
<protein>
    <submittedName>
        <fullName evidence="1">Uncharacterized protein</fullName>
    </submittedName>
</protein>
<dbReference type="AlphaFoldDB" id="A0AAE1ATG5"/>
<comment type="caution">
    <text evidence="1">The sequence shown here is derived from an EMBL/GenBank/DDBJ whole genome shotgun (WGS) entry which is preliminary data.</text>
</comment>
<proteinExistence type="predicted"/>
<reference evidence="1" key="1">
    <citation type="journal article" date="2023" name="G3 (Bethesda)">
        <title>A reference genome for the long-term kleptoplast-retaining sea slug Elysia crispata morphotype clarki.</title>
        <authorList>
            <person name="Eastman K.E."/>
            <person name="Pendleton A.L."/>
            <person name="Shaikh M.A."/>
            <person name="Suttiyut T."/>
            <person name="Ogas R."/>
            <person name="Tomko P."/>
            <person name="Gavelis G."/>
            <person name="Widhalm J.R."/>
            <person name="Wisecaver J.H."/>
        </authorList>
    </citation>
    <scope>NUCLEOTIDE SEQUENCE</scope>
    <source>
        <strain evidence="1">ECLA1</strain>
    </source>
</reference>
<name>A0AAE1ATG5_9GAST</name>
<sequence length="156" mass="17021">MPVNRVSPLGGVFASPFVRLWRGFRELLGAISREIPQVVRCQGSAGQANVAQLFYCDLQLFYGNDKNHGCRCGANFHLNYFTEVICEVVHFTAITSGGYRALPPQKPSAKIVVSGPSDVIIRHEQRGPASTVTAPALSESDMRSRDLPPAIAHLLD</sequence>
<gene>
    <name evidence="1" type="ORF">RRG08_049161</name>
</gene>
<evidence type="ECO:0000313" key="1">
    <source>
        <dbReference type="EMBL" id="KAK3792462.1"/>
    </source>
</evidence>
<organism evidence="1 2">
    <name type="scientific">Elysia crispata</name>
    <name type="common">lettuce slug</name>
    <dbReference type="NCBI Taxonomy" id="231223"/>
    <lineage>
        <taxon>Eukaryota</taxon>
        <taxon>Metazoa</taxon>
        <taxon>Spiralia</taxon>
        <taxon>Lophotrochozoa</taxon>
        <taxon>Mollusca</taxon>
        <taxon>Gastropoda</taxon>
        <taxon>Heterobranchia</taxon>
        <taxon>Euthyneura</taxon>
        <taxon>Panpulmonata</taxon>
        <taxon>Sacoglossa</taxon>
        <taxon>Placobranchoidea</taxon>
        <taxon>Plakobranchidae</taxon>
        <taxon>Elysia</taxon>
    </lineage>
</organism>
<dbReference type="EMBL" id="JAWDGP010001372">
    <property type="protein sequence ID" value="KAK3792462.1"/>
    <property type="molecule type" value="Genomic_DNA"/>
</dbReference>
<keyword evidence="2" id="KW-1185">Reference proteome</keyword>